<dbReference type="Gene3D" id="3.30.420.10">
    <property type="entry name" value="Ribonuclease H-like superfamily/Ribonuclease H"/>
    <property type="match status" value="1"/>
</dbReference>
<accession>A0AAV7JTQ5</accession>
<dbReference type="GO" id="GO:0003676">
    <property type="term" value="F:nucleic acid binding"/>
    <property type="evidence" value="ECO:0007669"/>
    <property type="project" value="InterPro"/>
</dbReference>
<dbReference type="GO" id="GO:0015074">
    <property type="term" value="P:DNA integration"/>
    <property type="evidence" value="ECO:0007669"/>
    <property type="project" value="InterPro"/>
</dbReference>
<dbReference type="Proteomes" id="UP001165289">
    <property type="component" value="Unassembled WGS sequence"/>
</dbReference>
<feature type="domain" description="Integrase catalytic" evidence="2">
    <location>
        <begin position="142"/>
        <end position="308"/>
    </location>
</feature>
<evidence type="ECO:0000256" key="1">
    <source>
        <dbReference type="SAM" id="MobiDB-lite"/>
    </source>
</evidence>
<evidence type="ECO:0000259" key="2">
    <source>
        <dbReference type="PROSITE" id="PS50994"/>
    </source>
</evidence>
<dbReference type="EMBL" id="JAKMXF010000301">
    <property type="protein sequence ID" value="KAI6651820.1"/>
    <property type="molecule type" value="Genomic_DNA"/>
</dbReference>
<dbReference type="InterPro" id="IPR001584">
    <property type="entry name" value="Integrase_cat-core"/>
</dbReference>
<comment type="caution">
    <text evidence="3">The sequence shown here is derived from an EMBL/GenBank/DDBJ whole genome shotgun (WGS) entry which is preliminary data.</text>
</comment>
<dbReference type="PANTHER" id="PTHR37984:SF5">
    <property type="entry name" value="PROTEIN NYNRIN-LIKE"/>
    <property type="match status" value="1"/>
</dbReference>
<dbReference type="AlphaFoldDB" id="A0AAV7JTQ5"/>
<dbReference type="PROSITE" id="PS50994">
    <property type="entry name" value="INTEGRASE"/>
    <property type="match status" value="1"/>
</dbReference>
<dbReference type="InterPro" id="IPR012337">
    <property type="entry name" value="RNaseH-like_sf"/>
</dbReference>
<dbReference type="InterPro" id="IPR050951">
    <property type="entry name" value="Retrovirus_Pol_polyprotein"/>
</dbReference>
<sequence>MGQLIEAVLKKTCFYSCGERERNRIIKGCREDNCNTNDRNWGRTKLRYSVEEFEGAKVLYLKEREYRGITRSKLRVVAKEDLWDTLVAAHQALSHGGRDKMHEYFESHNYHVLIDVITLFVRLCAICQANKGRKSTLKVIHRPIIPGNVGLRGQADLVDMQTCSDKEYCYILNYQDCFSKFVVLRALKSTQAEEVAEHLVLIFCEHGPPHILHTDNGREFVNDHLFTALRRLWTRTHLVRGRPRHSQDQGSVERANDDFKKQLFARLKDAGKASNQWVSELPFVQYSKNNAYHSGIKATPFSVHLGRTPPDLSVDMLLPSEVLNTLDDEDQLEQALATRQVTEYAHTPHPPPPPSPMSLTSLSLQEPADEIDIAGSATLTDTALPQPCSSHDISTYPSCTPSQEQEDTPADDTDTDDLLTTLRPTSSVFADDLDDDSYNLTVPPLIGTYVAPYINITSGQSEPIPSDPSFSPLPPSFPIPSAPDIYFTDHPLCPACRRGDGNCTVSCSYCKLDPFHADCLDRVEAYGKTPVQYFCARDEYCRKAQDTAKIRQGCWGALGKQGADMIQSSKKRRKTIEKGDNVRISIPYADRASIGPRSLIGTVMDVYSGGGAFKIGTAQGTISTAFTNKDLTPCGTDKLLNPDDVPDTQVSVSTAARIEAGVTSRVSCQCTKACRNMNCPCKQKQVKCNSRCHSHSTACENR</sequence>
<reference evidence="3 4" key="1">
    <citation type="journal article" date="2023" name="BMC Biol.">
        <title>The compact genome of the sponge Oopsacas minuta (Hexactinellida) is lacking key metazoan core genes.</title>
        <authorList>
            <person name="Santini S."/>
            <person name="Schenkelaars Q."/>
            <person name="Jourda C."/>
            <person name="Duchesne M."/>
            <person name="Belahbib H."/>
            <person name="Rocher C."/>
            <person name="Selva M."/>
            <person name="Riesgo A."/>
            <person name="Vervoort M."/>
            <person name="Leys S.P."/>
            <person name="Kodjabachian L."/>
            <person name="Le Bivic A."/>
            <person name="Borchiellini C."/>
            <person name="Claverie J.M."/>
            <person name="Renard E."/>
        </authorList>
    </citation>
    <scope>NUCLEOTIDE SEQUENCE [LARGE SCALE GENOMIC DNA]</scope>
    <source>
        <strain evidence="3">SPO-2</strain>
    </source>
</reference>
<dbReference type="PANTHER" id="PTHR37984">
    <property type="entry name" value="PROTEIN CBG26694"/>
    <property type="match status" value="1"/>
</dbReference>
<gene>
    <name evidence="3" type="ORF">LOD99_4699</name>
</gene>
<feature type="region of interest" description="Disordered" evidence="1">
    <location>
        <begin position="381"/>
        <end position="416"/>
    </location>
</feature>
<keyword evidence="4" id="KW-1185">Reference proteome</keyword>
<evidence type="ECO:0000313" key="4">
    <source>
        <dbReference type="Proteomes" id="UP001165289"/>
    </source>
</evidence>
<feature type="compositionally biased region" description="Polar residues" evidence="1">
    <location>
        <begin position="381"/>
        <end position="403"/>
    </location>
</feature>
<evidence type="ECO:0000313" key="3">
    <source>
        <dbReference type="EMBL" id="KAI6651820.1"/>
    </source>
</evidence>
<name>A0AAV7JTQ5_9METZ</name>
<organism evidence="3 4">
    <name type="scientific">Oopsacas minuta</name>
    <dbReference type="NCBI Taxonomy" id="111878"/>
    <lineage>
        <taxon>Eukaryota</taxon>
        <taxon>Metazoa</taxon>
        <taxon>Porifera</taxon>
        <taxon>Hexactinellida</taxon>
        <taxon>Hexasterophora</taxon>
        <taxon>Lyssacinosida</taxon>
        <taxon>Leucopsacidae</taxon>
        <taxon>Oopsacas</taxon>
    </lineage>
</organism>
<dbReference type="Pfam" id="PF00665">
    <property type="entry name" value="rve"/>
    <property type="match status" value="1"/>
</dbReference>
<feature type="compositionally biased region" description="Acidic residues" evidence="1">
    <location>
        <begin position="404"/>
        <end position="416"/>
    </location>
</feature>
<dbReference type="SUPFAM" id="SSF53098">
    <property type="entry name" value="Ribonuclease H-like"/>
    <property type="match status" value="1"/>
</dbReference>
<protein>
    <submittedName>
        <fullName evidence="3">KRAB-A domain-containing protein 2-like</fullName>
    </submittedName>
</protein>
<proteinExistence type="predicted"/>
<dbReference type="InterPro" id="IPR036397">
    <property type="entry name" value="RNaseH_sf"/>
</dbReference>